<reference evidence="4" key="1">
    <citation type="submission" date="2017-09" db="EMBL/GenBank/DDBJ databases">
        <title>FDA dAtabase for Regulatory Grade micrObial Sequences (FDA-ARGOS): Supporting development and validation of Infectious Disease Dx tests.</title>
        <authorList>
            <person name="Minogue T."/>
            <person name="Wolcott M."/>
            <person name="Wasieloski L."/>
            <person name="Aguilar W."/>
            <person name="Moore D."/>
            <person name="Tallon L."/>
            <person name="Sadzewicz L."/>
            <person name="Ott S."/>
            <person name="Zhao X."/>
            <person name="Nagaraj S."/>
            <person name="Vavikolanu K."/>
            <person name="Aluvathingal J."/>
            <person name="Nadendla S."/>
            <person name="Sichtig H."/>
        </authorList>
    </citation>
    <scope>NUCLEOTIDE SEQUENCE [LARGE SCALE GENOMIC DNA]</scope>
    <source>
        <strain evidence="4">FDAARGOS_390</strain>
    </source>
</reference>
<proteinExistence type="predicted"/>
<accession>A0A2A7SAV0</accession>
<evidence type="ECO:0000313" key="3">
    <source>
        <dbReference type="EMBL" id="PEH40435.1"/>
    </source>
</evidence>
<evidence type="ECO:0000256" key="1">
    <source>
        <dbReference type="SAM" id="MobiDB-lite"/>
    </source>
</evidence>
<dbReference type="RefSeq" id="WP_098153364.1">
    <property type="nucleotide sequence ID" value="NZ_PDDY01000003.1"/>
</dbReference>
<evidence type="ECO:0000256" key="2">
    <source>
        <dbReference type="SAM" id="Phobius"/>
    </source>
</evidence>
<comment type="caution">
    <text evidence="3">The sequence shown here is derived from an EMBL/GenBank/DDBJ whole genome shotgun (WGS) entry which is preliminary data.</text>
</comment>
<dbReference type="EMBL" id="PDDY01000003">
    <property type="protein sequence ID" value="PEH40435.1"/>
    <property type="molecule type" value="Genomic_DNA"/>
</dbReference>
<dbReference type="Proteomes" id="UP000220629">
    <property type="component" value="Unassembled WGS sequence"/>
</dbReference>
<organism evidence="3 4">
    <name type="scientific">Burkholderia gladioli</name>
    <name type="common">Pseudomonas marginata</name>
    <name type="synonym">Phytomonas marginata</name>
    <dbReference type="NCBI Taxonomy" id="28095"/>
    <lineage>
        <taxon>Bacteria</taxon>
        <taxon>Pseudomonadati</taxon>
        <taxon>Pseudomonadota</taxon>
        <taxon>Betaproteobacteria</taxon>
        <taxon>Burkholderiales</taxon>
        <taxon>Burkholderiaceae</taxon>
        <taxon>Burkholderia</taxon>
    </lineage>
</organism>
<keyword evidence="2" id="KW-0812">Transmembrane</keyword>
<name>A0A2A7SAV0_BURGA</name>
<dbReference type="AlphaFoldDB" id="A0A2A7SAV0"/>
<keyword evidence="2" id="KW-1133">Transmembrane helix</keyword>
<keyword evidence="2" id="KW-0472">Membrane</keyword>
<sequence length="202" mass="21128">MPLTFDAASSAPAAIASPEPVPLQRPAGTSAAVQIALVLALALGAFGLYRTYTWPVQQQIYTVNVGALVTAKEIQQQRATDPQVYGVAVQEFVRSLKDELNDLSRRRVLVLKSDSVLTDVPAIDLTGRLATRFGLSAELAEVPAHDAQQRARYQAQLRSQLGMKPGSEGAVAPPEAQASGAAAASTTVANPASGSDGLAHLD</sequence>
<protein>
    <submittedName>
        <fullName evidence="3">Uncharacterized protein</fullName>
    </submittedName>
</protein>
<feature type="region of interest" description="Disordered" evidence="1">
    <location>
        <begin position="163"/>
        <end position="202"/>
    </location>
</feature>
<gene>
    <name evidence="3" type="ORF">CRM94_17090</name>
</gene>
<feature type="compositionally biased region" description="Low complexity" evidence="1">
    <location>
        <begin position="170"/>
        <end position="193"/>
    </location>
</feature>
<evidence type="ECO:0000313" key="4">
    <source>
        <dbReference type="Proteomes" id="UP000220629"/>
    </source>
</evidence>
<feature type="transmembrane region" description="Helical" evidence="2">
    <location>
        <begin position="31"/>
        <end position="49"/>
    </location>
</feature>